<evidence type="ECO:0000256" key="1">
    <source>
        <dbReference type="ARBA" id="ARBA00023125"/>
    </source>
</evidence>
<sequence length="85" mass="9784">MTMERIKQLRLEAGISQEQVATYIGTSKKRYQAMEAGTARIRIGDMVELCDLYRVSADYLCGRSDRKEARADVVFSHRERPKPCE</sequence>
<keyword evidence="1" id="KW-0238">DNA-binding</keyword>
<dbReference type="Gene3D" id="1.10.260.40">
    <property type="entry name" value="lambda repressor-like DNA-binding domains"/>
    <property type="match status" value="1"/>
</dbReference>
<proteinExistence type="predicted"/>
<evidence type="ECO:0000313" key="4">
    <source>
        <dbReference type="Proteomes" id="UP001489509"/>
    </source>
</evidence>
<dbReference type="PANTHER" id="PTHR46558:SF11">
    <property type="entry name" value="HTH-TYPE TRANSCRIPTIONAL REGULATOR XRE"/>
    <property type="match status" value="1"/>
</dbReference>
<protein>
    <submittedName>
        <fullName evidence="3">Helix-turn-helix transcriptional regulator</fullName>
    </submittedName>
</protein>
<dbReference type="InterPro" id="IPR010982">
    <property type="entry name" value="Lambda_DNA-bd_dom_sf"/>
</dbReference>
<dbReference type="Proteomes" id="UP001489509">
    <property type="component" value="Unassembled WGS sequence"/>
</dbReference>
<dbReference type="EMBL" id="JBBMFD010000009">
    <property type="protein sequence ID" value="MEQ2440532.1"/>
    <property type="molecule type" value="Genomic_DNA"/>
</dbReference>
<dbReference type="Pfam" id="PF01381">
    <property type="entry name" value="HTH_3"/>
    <property type="match status" value="1"/>
</dbReference>
<dbReference type="SUPFAM" id="SSF47413">
    <property type="entry name" value="lambda repressor-like DNA-binding domains"/>
    <property type="match status" value="1"/>
</dbReference>
<evidence type="ECO:0000259" key="2">
    <source>
        <dbReference type="PROSITE" id="PS50943"/>
    </source>
</evidence>
<feature type="domain" description="HTH cro/C1-type" evidence="2">
    <location>
        <begin position="6"/>
        <end position="60"/>
    </location>
</feature>
<dbReference type="RefSeq" id="WP_349219158.1">
    <property type="nucleotide sequence ID" value="NZ_JBBMFD010000009.1"/>
</dbReference>
<reference evidence="3 4" key="1">
    <citation type="submission" date="2024-03" db="EMBL/GenBank/DDBJ databases">
        <title>Human intestinal bacterial collection.</title>
        <authorList>
            <person name="Pauvert C."/>
            <person name="Hitch T.C.A."/>
            <person name="Clavel T."/>
        </authorList>
    </citation>
    <scope>NUCLEOTIDE SEQUENCE [LARGE SCALE GENOMIC DNA]</scope>
    <source>
        <strain evidence="3 4">CLA-JM-H44</strain>
    </source>
</reference>
<gene>
    <name evidence="3" type="ORF">WMO26_06815</name>
</gene>
<comment type="caution">
    <text evidence="3">The sequence shown here is derived from an EMBL/GenBank/DDBJ whole genome shotgun (WGS) entry which is preliminary data.</text>
</comment>
<dbReference type="PANTHER" id="PTHR46558">
    <property type="entry name" value="TRACRIPTIONAL REGULATORY PROTEIN-RELATED-RELATED"/>
    <property type="match status" value="1"/>
</dbReference>
<dbReference type="CDD" id="cd00093">
    <property type="entry name" value="HTH_XRE"/>
    <property type="match status" value="1"/>
</dbReference>
<evidence type="ECO:0000313" key="3">
    <source>
        <dbReference type="EMBL" id="MEQ2440532.1"/>
    </source>
</evidence>
<dbReference type="PROSITE" id="PS50943">
    <property type="entry name" value="HTH_CROC1"/>
    <property type="match status" value="1"/>
</dbReference>
<organism evidence="3 4">
    <name type="scientific">Solibaculum intestinale</name>
    <dbReference type="NCBI Taxonomy" id="3133165"/>
    <lineage>
        <taxon>Bacteria</taxon>
        <taxon>Bacillati</taxon>
        <taxon>Bacillota</taxon>
        <taxon>Clostridia</taxon>
        <taxon>Eubacteriales</taxon>
        <taxon>Oscillospiraceae</taxon>
        <taxon>Solibaculum</taxon>
    </lineage>
</organism>
<dbReference type="InterPro" id="IPR001387">
    <property type="entry name" value="Cro/C1-type_HTH"/>
</dbReference>
<dbReference type="SMART" id="SM00530">
    <property type="entry name" value="HTH_XRE"/>
    <property type="match status" value="1"/>
</dbReference>
<name>A0ABV1DZP4_9FIRM</name>
<keyword evidence="4" id="KW-1185">Reference proteome</keyword>
<accession>A0ABV1DZP4</accession>